<organism evidence="1 2">
    <name type="scientific">Chlamydomonas incerta</name>
    <dbReference type="NCBI Taxonomy" id="51695"/>
    <lineage>
        <taxon>Eukaryota</taxon>
        <taxon>Viridiplantae</taxon>
        <taxon>Chlorophyta</taxon>
        <taxon>core chlorophytes</taxon>
        <taxon>Chlorophyceae</taxon>
        <taxon>CS clade</taxon>
        <taxon>Chlamydomonadales</taxon>
        <taxon>Chlamydomonadaceae</taxon>
        <taxon>Chlamydomonas</taxon>
    </lineage>
</organism>
<comment type="caution">
    <text evidence="1">The sequence shown here is derived from an EMBL/GenBank/DDBJ whole genome shotgun (WGS) entry which is preliminary data.</text>
</comment>
<protein>
    <recommendedName>
        <fullName evidence="3">Protein kinase domain-containing protein</fullName>
    </recommendedName>
</protein>
<name>A0A835TF80_CHLIN</name>
<gene>
    <name evidence="1" type="ORF">HXX76_002394</name>
</gene>
<dbReference type="SUPFAM" id="SSF56112">
    <property type="entry name" value="Protein kinase-like (PK-like)"/>
    <property type="match status" value="1"/>
</dbReference>
<evidence type="ECO:0000313" key="2">
    <source>
        <dbReference type="Proteomes" id="UP000650467"/>
    </source>
</evidence>
<dbReference type="Proteomes" id="UP000650467">
    <property type="component" value="Unassembled WGS sequence"/>
</dbReference>
<dbReference type="EMBL" id="JAEHOC010000004">
    <property type="protein sequence ID" value="KAG2442308.1"/>
    <property type="molecule type" value="Genomic_DNA"/>
</dbReference>
<evidence type="ECO:0008006" key="3">
    <source>
        <dbReference type="Google" id="ProtNLM"/>
    </source>
</evidence>
<evidence type="ECO:0000313" key="1">
    <source>
        <dbReference type="EMBL" id="KAG2442308.1"/>
    </source>
</evidence>
<sequence length="234" mass="25307">MVHLLDECSRSGIVLGDLKAQNMLINAQGEAKLTDPDGACPLLPHHVLAALAASNQVEAAARAACTDPWGWVTIAKAVTAPAMAPPEFWIGWAVQWLEEGAAAGHDLSQDLRDMWLEAQDECKNSAGYLLDRLQRECGTHAAALQLLHDMGGGCDCSYMCGASHQYLLGASMSDLLWSVAAVLGQQQGEESEQRLAFVSELHGVMARLMTGEPASRPSLRMLRRWLAGLRADWC</sequence>
<proteinExistence type="predicted"/>
<dbReference type="InterPro" id="IPR011009">
    <property type="entry name" value="Kinase-like_dom_sf"/>
</dbReference>
<accession>A0A835TF80</accession>
<reference evidence="1" key="1">
    <citation type="journal article" date="2020" name="bioRxiv">
        <title>Comparative genomics of Chlamydomonas.</title>
        <authorList>
            <person name="Craig R.J."/>
            <person name="Hasan A.R."/>
            <person name="Ness R.W."/>
            <person name="Keightley P.D."/>
        </authorList>
    </citation>
    <scope>NUCLEOTIDE SEQUENCE</scope>
    <source>
        <strain evidence="1">SAG 7.73</strain>
    </source>
</reference>
<dbReference type="AlphaFoldDB" id="A0A835TF80"/>
<keyword evidence="2" id="KW-1185">Reference proteome</keyword>
<dbReference type="Gene3D" id="1.10.510.10">
    <property type="entry name" value="Transferase(Phosphotransferase) domain 1"/>
    <property type="match status" value="1"/>
</dbReference>